<dbReference type="PANTHER" id="PTHR33525:SF3">
    <property type="entry name" value="RIBONUCLEASE Y"/>
    <property type="match status" value="1"/>
</dbReference>
<accession>A0A6C1B0A4</accession>
<protein>
    <submittedName>
        <fullName evidence="3">HDOD domain-containing protein</fullName>
    </submittedName>
</protein>
<dbReference type="RefSeq" id="WP_173764207.1">
    <property type="nucleotide sequence ID" value="NZ_CP048836.1"/>
</dbReference>
<dbReference type="AlphaFoldDB" id="A0A6C1B0A4"/>
<proteinExistence type="predicted"/>
<dbReference type="Pfam" id="PF08668">
    <property type="entry name" value="HDOD"/>
    <property type="match status" value="1"/>
</dbReference>
<sequence>MHPELDFEDIPPLPAEPPRGLSGWIAHIREQDMPAFGNIVDAVRSIVTDESASASRLASVILRDQAMTTKVLRLANSAYFNASHHGVSTISRAIVVLGFDTVADMAVGLALVDALLRGGVRGRVTQEMARCFFAATVARGLARMHGEGRAEEVFIAALLARVGEMAFWCFGGSQAEVLDEQLGAVADDAKIQSAQQVVLGFRLRQLTVQLAREWRLGSLLIESFDSSPRPSALVTSIRLGHAIAQAVGHGWDSPAMHEAIAEAARFVGLPAADLNEELERLATEAAHLAAGYGAGEAAEAIPSPKRQARAPAPPVVEAPPESPAERQLNILRELSVRIMSGANFADVVYLACEGILHGVGFDRVIVALVTPNRRQVVGKYALGSQSEGLARQFVFTLGEVANDPIDQVFATLKPIRANRPRGRLQAVVGAGPFCMAPLVGQGRCIGLVYAERDTPGQIDDESYFAVAHFVQHMTMAVQALRPSAG</sequence>
<evidence type="ECO:0000313" key="4">
    <source>
        <dbReference type="Proteomes" id="UP000501991"/>
    </source>
</evidence>
<dbReference type="Proteomes" id="UP000501991">
    <property type="component" value="Chromosome"/>
</dbReference>
<dbReference type="InterPro" id="IPR029016">
    <property type="entry name" value="GAF-like_dom_sf"/>
</dbReference>
<dbReference type="SUPFAM" id="SSF55781">
    <property type="entry name" value="GAF domain-like"/>
    <property type="match status" value="1"/>
</dbReference>
<dbReference type="Gene3D" id="3.30.450.40">
    <property type="match status" value="1"/>
</dbReference>
<dbReference type="SUPFAM" id="SSF109604">
    <property type="entry name" value="HD-domain/PDEase-like"/>
    <property type="match status" value="1"/>
</dbReference>
<organism evidence="3 4">
    <name type="scientific">Nitrogeniibacter mangrovi</name>
    <dbReference type="NCBI Taxonomy" id="2016596"/>
    <lineage>
        <taxon>Bacteria</taxon>
        <taxon>Pseudomonadati</taxon>
        <taxon>Pseudomonadota</taxon>
        <taxon>Betaproteobacteria</taxon>
        <taxon>Rhodocyclales</taxon>
        <taxon>Zoogloeaceae</taxon>
        <taxon>Nitrogeniibacter</taxon>
    </lineage>
</organism>
<dbReference type="InterPro" id="IPR013976">
    <property type="entry name" value="HDOD"/>
</dbReference>
<evidence type="ECO:0000313" key="3">
    <source>
        <dbReference type="EMBL" id="QID17041.1"/>
    </source>
</evidence>
<evidence type="ECO:0000256" key="1">
    <source>
        <dbReference type="SAM" id="MobiDB-lite"/>
    </source>
</evidence>
<feature type="region of interest" description="Disordered" evidence="1">
    <location>
        <begin position="300"/>
        <end position="321"/>
    </location>
</feature>
<dbReference type="EMBL" id="CP048836">
    <property type="protein sequence ID" value="QID17041.1"/>
    <property type="molecule type" value="Genomic_DNA"/>
</dbReference>
<feature type="compositionally biased region" description="Pro residues" evidence="1">
    <location>
        <begin position="311"/>
        <end position="321"/>
    </location>
</feature>
<dbReference type="PROSITE" id="PS51833">
    <property type="entry name" value="HDOD"/>
    <property type="match status" value="1"/>
</dbReference>
<feature type="domain" description="HDOD" evidence="2">
    <location>
        <begin position="33"/>
        <end position="230"/>
    </location>
</feature>
<dbReference type="Gene3D" id="1.10.3210.10">
    <property type="entry name" value="Hypothetical protein af1432"/>
    <property type="match status" value="1"/>
</dbReference>
<dbReference type="InterPro" id="IPR052340">
    <property type="entry name" value="RNase_Y/CdgJ"/>
</dbReference>
<evidence type="ECO:0000259" key="2">
    <source>
        <dbReference type="PROSITE" id="PS51833"/>
    </source>
</evidence>
<dbReference type="KEGG" id="azq:G3580_04940"/>
<name>A0A6C1B0A4_9RHOO</name>
<reference evidence="3 4" key="1">
    <citation type="submission" date="2020-02" db="EMBL/GenBank/DDBJ databases">
        <title>Nitrogenibacter mangrovi gen. nov., sp. nov. isolated from mangrove sediment, a denitrifying betaproteobacterium.</title>
        <authorList>
            <person name="Liao H."/>
            <person name="Tian Y."/>
        </authorList>
    </citation>
    <scope>NUCLEOTIDE SEQUENCE [LARGE SCALE GENOMIC DNA]</scope>
    <source>
        <strain evidence="3 4">M9-3-2</strain>
    </source>
</reference>
<keyword evidence="4" id="KW-1185">Reference proteome</keyword>
<dbReference type="PANTHER" id="PTHR33525">
    <property type="match status" value="1"/>
</dbReference>
<gene>
    <name evidence="3" type="ORF">G3580_04940</name>
</gene>